<dbReference type="Proteomes" id="UP000727490">
    <property type="component" value="Unassembled WGS sequence"/>
</dbReference>
<accession>A0A951ITZ3</accession>
<keyword evidence="1" id="KW-0732">Signal</keyword>
<dbReference type="InterPro" id="IPR000994">
    <property type="entry name" value="Pept_M24"/>
</dbReference>
<keyword evidence="3" id="KW-0645">Protease</keyword>
<evidence type="ECO:0000256" key="1">
    <source>
        <dbReference type="SAM" id="SignalP"/>
    </source>
</evidence>
<dbReference type="GO" id="GO:0004177">
    <property type="term" value="F:aminopeptidase activity"/>
    <property type="evidence" value="ECO:0007669"/>
    <property type="project" value="UniProtKB-KW"/>
</dbReference>
<keyword evidence="3" id="KW-0031">Aminopeptidase</keyword>
<proteinExistence type="predicted"/>
<name>A0A951ITZ3_9BACT</name>
<dbReference type="Pfam" id="PF00557">
    <property type="entry name" value="Peptidase_M24"/>
    <property type="match status" value="1"/>
</dbReference>
<keyword evidence="4" id="KW-1185">Reference proteome</keyword>
<feature type="signal peptide" evidence="1">
    <location>
        <begin position="1"/>
        <end position="20"/>
    </location>
</feature>
<evidence type="ECO:0000259" key="2">
    <source>
        <dbReference type="Pfam" id="PF00557"/>
    </source>
</evidence>
<feature type="chain" id="PRO_5037384552" evidence="1">
    <location>
        <begin position="21"/>
        <end position="451"/>
    </location>
</feature>
<reference evidence="3 4" key="1">
    <citation type="journal article" date="2020" name="Syst. Appl. Microbiol.">
        <title>Arthrospiribacter ruber gen. nov., sp. nov., a novel bacterium isolated from Arthrospira cultures.</title>
        <authorList>
            <person name="Waleron M."/>
            <person name="Misztak A."/>
            <person name="Waleron M.M."/>
            <person name="Furmaniak M."/>
            <person name="Mrozik A."/>
            <person name="Waleron K."/>
        </authorList>
    </citation>
    <scope>NUCLEOTIDE SEQUENCE [LARGE SCALE GENOMIC DNA]</scope>
    <source>
        <strain evidence="3 4">DPMB0001</strain>
    </source>
</reference>
<organism evidence="3 4">
    <name type="scientific">Arthrospiribacter ruber</name>
    <dbReference type="NCBI Taxonomy" id="2487934"/>
    <lineage>
        <taxon>Bacteria</taxon>
        <taxon>Pseudomonadati</taxon>
        <taxon>Bacteroidota</taxon>
        <taxon>Cytophagia</taxon>
        <taxon>Cytophagales</taxon>
        <taxon>Cyclobacteriaceae</taxon>
        <taxon>Arthrospiribacter</taxon>
    </lineage>
</organism>
<sequence length="451" mass="51719">MRKTVLLALCFLGIFQLAEAQKHHVLTQRQQATVVDQWLNERIDNLLPELMDRADLDMWVLISREYNEDPVIRTFLPGTWHAARRRTMLVMYKAPDSKKVETLAVARYDVGKAFKKAWNPESQPDQWKALVDLIVEKNPQKIGMNISDSYGHADGLNLTEYNAFLKQLPGDFHDRITSAEKLAVGWLETRTPSEMATYRHIQSIANSIIQEGLSEAVITPGVTTTEDVQWWYRERIKELKLDTWFHPTVDIQRSDEGSQEHLRSFAVNPDTQVIMPGDLLHIDFGITYLRLNTDTQQLAYVLKPGENEVPKYLVDAFKVGNRLQDILTSQFKTGRTGNEILRETRKIMEREGINGSIYSHPLGTHGHASGPTIGMWDNQGDTPGAGDYPLYPNTAYAIELNAVVFVKEWNKEVRVMLEEGAFFDGENVTYFNGRQKEILPIPRPQFYLKNW</sequence>
<evidence type="ECO:0000313" key="4">
    <source>
        <dbReference type="Proteomes" id="UP000727490"/>
    </source>
</evidence>
<dbReference type="RefSeq" id="WP_219286479.1">
    <property type="nucleotide sequence ID" value="NZ_RPHB01000001.1"/>
</dbReference>
<keyword evidence="3" id="KW-0378">Hydrolase</keyword>
<protein>
    <submittedName>
        <fullName evidence="3">Aminopeptidase P family protein</fullName>
    </submittedName>
</protein>
<comment type="caution">
    <text evidence="3">The sequence shown here is derived from an EMBL/GenBank/DDBJ whole genome shotgun (WGS) entry which is preliminary data.</text>
</comment>
<gene>
    <name evidence="3" type="ORF">EGN73_01710</name>
</gene>
<evidence type="ECO:0000313" key="3">
    <source>
        <dbReference type="EMBL" id="MBW3466529.1"/>
    </source>
</evidence>
<dbReference type="EMBL" id="RPHB01000001">
    <property type="protein sequence ID" value="MBW3466529.1"/>
    <property type="molecule type" value="Genomic_DNA"/>
</dbReference>
<dbReference type="AlphaFoldDB" id="A0A951ITZ3"/>
<feature type="domain" description="Peptidase M24" evidence="2">
    <location>
        <begin position="205"/>
        <end position="409"/>
    </location>
</feature>